<protein>
    <submittedName>
        <fullName evidence="1">RteC domain-containing protein</fullName>
    </submittedName>
</protein>
<dbReference type="Pfam" id="PF09357">
    <property type="entry name" value="RteC"/>
    <property type="match status" value="1"/>
</dbReference>
<comment type="caution">
    <text evidence="1">The sequence shown here is derived from an EMBL/GenBank/DDBJ whole genome shotgun (WGS) entry which is preliminary data.</text>
</comment>
<name>A0ABW5Z5E7_9FLAO</name>
<proteinExistence type="predicted"/>
<sequence length="282" mass="32970">MKDFSTNLISNLEAQLSTIQWQNENTIKNAEQAVKLTINSLEELKTFFKKNEFKNKQEEIEFFKNVKPKLTSKLIYYNEIYNIEISKPAISKKAELKHYDRELAKLKTYFTDNLEFFKYYRSGNTALDKKYFLRRKHDIKLSLDSSYFQSDLNFTTSHDYKVAKIIANNELQKFIENKRANNQQPAHGHQVHAVDPTSLKWTGSKVALVELMYALHTEGVINNGNISLNETAKQLEILFNIEIGQFNRVFSEIKNRKSIHKTSFLNSLKENLIKRIDEADAK</sequence>
<dbReference type="Proteomes" id="UP001597549">
    <property type="component" value="Unassembled WGS sequence"/>
</dbReference>
<evidence type="ECO:0000313" key="1">
    <source>
        <dbReference type="EMBL" id="MFD2907948.1"/>
    </source>
</evidence>
<dbReference type="EMBL" id="JBHUOL010000010">
    <property type="protein sequence ID" value="MFD2907948.1"/>
    <property type="molecule type" value="Genomic_DNA"/>
</dbReference>
<dbReference type="RefSeq" id="WP_379804842.1">
    <property type="nucleotide sequence ID" value="NZ_JBHUOL010000010.1"/>
</dbReference>
<gene>
    <name evidence="1" type="ORF">ACFSX9_04295</name>
</gene>
<keyword evidence="2" id="KW-1185">Reference proteome</keyword>
<evidence type="ECO:0000313" key="2">
    <source>
        <dbReference type="Proteomes" id="UP001597549"/>
    </source>
</evidence>
<reference evidence="2" key="1">
    <citation type="journal article" date="2019" name="Int. J. Syst. Evol. Microbiol.">
        <title>The Global Catalogue of Microorganisms (GCM) 10K type strain sequencing project: providing services to taxonomists for standard genome sequencing and annotation.</title>
        <authorList>
            <consortium name="The Broad Institute Genomics Platform"/>
            <consortium name="The Broad Institute Genome Sequencing Center for Infectious Disease"/>
            <person name="Wu L."/>
            <person name="Ma J."/>
        </authorList>
    </citation>
    <scope>NUCLEOTIDE SEQUENCE [LARGE SCALE GENOMIC DNA]</scope>
    <source>
        <strain evidence="2">KCTC 52644</strain>
    </source>
</reference>
<organism evidence="1 2">
    <name type="scientific">Flavobacterium ardleyense</name>
    <dbReference type="NCBI Taxonomy" id="2038737"/>
    <lineage>
        <taxon>Bacteria</taxon>
        <taxon>Pseudomonadati</taxon>
        <taxon>Bacteroidota</taxon>
        <taxon>Flavobacteriia</taxon>
        <taxon>Flavobacteriales</taxon>
        <taxon>Flavobacteriaceae</taxon>
        <taxon>Flavobacterium</taxon>
    </lineage>
</organism>
<accession>A0ABW5Z5E7</accession>
<dbReference type="InterPro" id="IPR018534">
    <property type="entry name" value="Tet_reg_excision_RteC"/>
</dbReference>